<dbReference type="SUPFAM" id="SSF51695">
    <property type="entry name" value="PLC-like phosphodiesterases"/>
    <property type="match status" value="1"/>
</dbReference>
<dbReference type="GO" id="GO:0005737">
    <property type="term" value="C:cytoplasm"/>
    <property type="evidence" value="ECO:0007669"/>
    <property type="project" value="UniProtKB-SubCell"/>
</dbReference>
<evidence type="ECO:0000313" key="6">
    <source>
        <dbReference type="EMBL" id="CAD7440842.1"/>
    </source>
</evidence>
<dbReference type="Pfam" id="PF00388">
    <property type="entry name" value="PI-PLC-X"/>
    <property type="match status" value="1"/>
</dbReference>
<dbReference type="GO" id="GO:0051209">
    <property type="term" value="P:release of sequestered calcium ion into cytosol"/>
    <property type="evidence" value="ECO:0007669"/>
    <property type="project" value="TreeGrafter"/>
</dbReference>
<dbReference type="FunFam" id="1.10.238.10:FF:000005">
    <property type="entry name" value="Phosphoinositide phospholipase C"/>
    <property type="match status" value="1"/>
</dbReference>
<dbReference type="PRINTS" id="PR00390">
    <property type="entry name" value="PHPHLIPASEC"/>
</dbReference>
<sequence length="412" mass="45244">MAAKRVRVNRWRHVGAEAKISCQKDNVTLGDMLDLSVELISSRNRKIPPPHTHHNHRANRLLLVKDLLLYNTSHFDVLLVAVRAVRLFVKQAALVGVKLGALLGVKLGALLGVKQTALLGVKLGALLGVNQAELLGGAENVGDQMDATTSISDCTLTVAITVPGHLTESFSLIGSPPDPAGNQARKIARELSRETISRAIMPFSSSVPCQTPSKRSTNKSCGVAVVLQMSNLTREKCLDIINRFEPTSEARMNGQLLIDGFTKYLLSEECDIFDPIHREVCQDMRQPLTHYTVSASHNTYLLEDQLKGPSSVEGYIRALGNGCRCVKGELLLRTYHEQNNHRSDEVYPHLCGGRMEKLFVKTTLSTSNRDSNLKFPVIGSLIYCESSALGRAPTEMARVWCGGDVALVWRVV</sequence>
<dbReference type="GO" id="GO:0046488">
    <property type="term" value="P:phosphatidylinositol metabolic process"/>
    <property type="evidence" value="ECO:0007669"/>
    <property type="project" value="TreeGrafter"/>
</dbReference>
<dbReference type="InterPro" id="IPR017946">
    <property type="entry name" value="PLC-like_Pdiesterase_TIM-brl"/>
</dbReference>
<evidence type="ECO:0000259" key="5">
    <source>
        <dbReference type="SMART" id="SM00148"/>
    </source>
</evidence>
<keyword evidence="2" id="KW-0963">Cytoplasm</keyword>
<keyword evidence="3" id="KW-0807">Transducer</keyword>
<dbReference type="Pfam" id="PF09279">
    <property type="entry name" value="EF-hand_like"/>
    <property type="match status" value="1"/>
</dbReference>
<accession>A0A7R9ET10</accession>
<organism evidence="6">
    <name type="scientific">Timema bartmani</name>
    <dbReference type="NCBI Taxonomy" id="61472"/>
    <lineage>
        <taxon>Eukaryota</taxon>
        <taxon>Metazoa</taxon>
        <taxon>Ecdysozoa</taxon>
        <taxon>Arthropoda</taxon>
        <taxon>Hexapoda</taxon>
        <taxon>Insecta</taxon>
        <taxon>Pterygota</taxon>
        <taxon>Neoptera</taxon>
        <taxon>Polyneoptera</taxon>
        <taxon>Phasmatodea</taxon>
        <taxon>Timematodea</taxon>
        <taxon>Timematoidea</taxon>
        <taxon>Timematidae</taxon>
        <taxon>Timema</taxon>
    </lineage>
</organism>
<keyword evidence="4" id="KW-0443">Lipid metabolism</keyword>
<dbReference type="PANTHER" id="PTHR10336">
    <property type="entry name" value="PHOSPHOINOSITIDE-SPECIFIC PHOSPHOLIPASE C FAMILY PROTEIN"/>
    <property type="match status" value="1"/>
</dbReference>
<dbReference type="GO" id="GO:0032228">
    <property type="term" value="P:regulation of synaptic transmission, GABAergic"/>
    <property type="evidence" value="ECO:0007669"/>
    <property type="project" value="TreeGrafter"/>
</dbReference>
<dbReference type="GO" id="GO:0048015">
    <property type="term" value="P:phosphatidylinositol-mediated signaling"/>
    <property type="evidence" value="ECO:0007669"/>
    <property type="project" value="TreeGrafter"/>
</dbReference>
<dbReference type="AlphaFoldDB" id="A0A7R9ET10"/>
<dbReference type="GO" id="GO:0016042">
    <property type="term" value="P:lipid catabolic process"/>
    <property type="evidence" value="ECO:0007669"/>
    <property type="project" value="UniProtKB-KW"/>
</dbReference>
<dbReference type="Gene3D" id="1.10.238.10">
    <property type="entry name" value="EF-hand"/>
    <property type="match status" value="1"/>
</dbReference>
<reference evidence="6" key="1">
    <citation type="submission" date="2020-11" db="EMBL/GenBank/DDBJ databases">
        <authorList>
            <person name="Tran Van P."/>
        </authorList>
    </citation>
    <scope>NUCLEOTIDE SEQUENCE</scope>
</reference>
<dbReference type="PROSITE" id="PS50007">
    <property type="entry name" value="PIPLC_X_DOMAIN"/>
    <property type="match status" value="1"/>
</dbReference>
<feature type="domain" description="Phosphatidylinositol-specific phospholipase C X" evidence="5">
    <location>
        <begin position="282"/>
        <end position="380"/>
    </location>
</feature>
<dbReference type="InterPro" id="IPR015359">
    <property type="entry name" value="PLC_EF-hand-like"/>
</dbReference>
<dbReference type="Gene3D" id="3.20.20.190">
    <property type="entry name" value="Phosphatidylinositol (PI) phosphodiesterase"/>
    <property type="match status" value="1"/>
</dbReference>
<dbReference type="PANTHER" id="PTHR10336:SF196">
    <property type="entry name" value="PHOSPHOINOSITIDE PHOSPHOLIPASE C"/>
    <property type="match status" value="1"/>
</dbReference>
<keyword evidence="4" id="KW-0442">Lipid degradation</keyword>
<dbReference type="InterPro" id="IPR001192">
    <property type="entry name" value="PI-PLC_fam"/>
</dbReference>
<name>A0A7R9ET10_9NEOP</name>
<keyword evidence="4" id="KW-0378">Hydrolase</keyword>
<evidence type="ECO:0000256" key="2">
    <source>
        <dbReference type="ARBA" id="ARBA00022490"/>
    </source>
</evidence>
<gene>
    <name evidence="6" type="ORF">TBIB3V08_LOCUS3330</name>
</gene>
<dbReference type="SMART" id="SM00148">
    <property type="entry name" value="PLCXc"/>
    <property type="match status" value="1"/>
</dbReference>
<comment type="catalytic activity">
    <reaction evidence="4">
        <text>a 1,2-diacyl-sn-glycero-3-phospho-(1D-myo-inositol-4,5-bisphosphate) + H2O = 1D-myo-inositol 1,4,5-trisphosphate + a 1,2-diacyl-sn-glycerol + H(+)</text>
        <dbReference type="Rhea" id="RHEA:33179"/>
        <dbReference type="ChEBI" id="CHEBI:15377"/>
        <dbReference type="ChEBI" id="CHEBI:15378"/>
        <dbReference type="ChEBI" id="CHEBI:17815"/>
        <dbReference type="ChEBI" id="CHEBI:58456"/>
        <dbReference type="ChEBI" id="CHEBI:203600"/>
        <dbReference type="EC" id="3.1.4.11"/>
    </reaction>
</comment>
<dbReference type="EC" id="3.1.4.11" evidence="4"/>
<evidence type="ECO:0000256" key="4">
    <source>
        <dbReference type="RuleBase" id="RU361133"/>
    </source>
</evidence>
<evidence type="ECO:0000256" key="1">
    <source>
        <dbReference type="ARBA" id="ARBA00004496"/>
    </source>
</evidence>
<dbReference type="SUPFAM" id="SSF47473">
    <property type="entry name" value="EF-hand"/>
    <property type="match status" value="1"/>
</dbReference>
<dbReference type="EMBL" id="OD565095">
    <property type="protein sequence ID" value="CAD7440842.1"/>
    <property type="molecule type" value="Genomic_DNA"/>
</dbReference>
<dbReference type="InterPro" id="IPR000909">
    <property type="entry name" value="PLipase_C_PInositol-sp_X_dom"/>
</dbReference>
<dbReference type="GO" id="GO:0004435">
    <property type="term" value="F:phosphatidylinositol-4,5-bisphosphate phospholipase C activity"/>
    <property type="evidence" value="ECO:0007669"/>
    <property type="project" value="UniProtKB-EC"/>
</dbReference>
<dbReference type="InterPro" id="IPR011992">
    <property type="entry name" value="EF-hand-dom_pair"/>
</dbReference>
<proteinExistence type="predicted"/>
<dbReference type="GO" id="GO:0007214">
    <property type="term" value="P:gamma-aminobutyric acid signaling pathway"/>
    <property type="evidence" value="ECO:0007669"/>
    <property type="project" value="TreeGrafter"/>
</dbReference>
<protein>
    <recommendedName>
        <fullName evidence="4">Phosphoinositide phospholipase C</fullName>
        <ecNumber evidence="4">3.1.4.11</ecNumber>
    </recommendedName>
</protein>
<comment type="subcellular location">
    <subcellularLocation>
        <location evidence="1">Cytoplasm</location>
    </subcellularLocation>
</comment>
<evidence type="ECO:0000256" key="3">
    <source>
        <dbReference type="ARBA" id="ARBA00023224"/>
    </source>
</evidence>